<comment type="similarity">
    <text evidence="8">Belongs to the tRNA(Ile)-lysidine synthase family.</text>
</comment>
<dbReference type="EC" id="6.3.4.19" evidence="8"/>
<dbReference type="CDD" id="cd01992">
    <property type="entry name" value="TilS_N"/>
    <property type="match status" value="1"/>
</dbReference>
<evidence type="ECO:0000313" key="10">
    <source>
        <dbReference type="EMBL" id="SET78499.1"/>
    </source>
</evidence>
<evidence type="ECO:0000256" key="4">
    <source>
        <dbReference type="ARBA" id="ARBA00022694"/>
    </source>
</evidence>
<keyword evidence="6 8" id="KW-0067">ATP-binding</keyword>
<dbReference type="InterPro" id="IPR014729">
    <property type="entry name" value="Rossmann-like_a/b/a_fold"/>
</dbReference>
<comment type="domain">
    <text evidence="8">The N-terminal region contains the highly conserved SGGXDS motif, predicted to be a P-loop motif involved in ATP binding.</text>
</comment>
<dbReference type="SUPFAM" id="SSF52402">
    <property type="entry name" value="Adenine nucleotide alpha hydrolases-like"/>
    <property type="match status" value="1"/>
</dbReference>
<comment type="function">
    <text evidence="8">Ligates lysine onto the cytidine present at position 34 of the AUA codon-specific tRNA(Ile) that contains the anticodon CAU, in an ATP-dependent manner. Cytidine is converted to lysidine, thus changing the amino acid specificity of the tRNA from methionine to isoleucine.</text>
</comment>
<dbReference type="GO" id="GO:0005524">
    <property type="term" value="F:ATP binding"/>
    <property type="evidence" value="ECO:0007669"/>
    <property type="project" value="UniProtKB-UniRule"/>
</dbReference>
<dbReference type="HAMAP" id="MF_01161">
    <property type="entry name" value="tRNA_Ile_lys_synt"/>
    <property type="match status" value="1"/>
</dbReference>
<dbReference type="SUPFAM" id="SSF82829">
    <property type="entry name" value="MesJ substrate recognition domain-like"/>
    <property type="match status" value="1"/>
</dbReference>
<keyword evidence="2 8" id="KW-0963">Cytoplasm</keyword>
<dbReference type="NCBIfam" id="TIGR02432">
    <property type="entry name" value="lysidine_TilS_N"/>
    <property type="match status" value="1"/>
</dbReference>
<dbReference type="GO" id="GO:0006400">
    <property type="term" value="P:tRNA modification"/>
    <property type="evidence" value="ECO:0007669"/>
    <property type="project" value="UniProtKB-UniRule"/>
</dbReference>
<dbReference type="Gene3D" id="3.30.465.60">
    <property type="match status" value="1"/>
</dbReference>
<evidence type="ECO:0000259" key="9">
    <source>
        <dbReference type="SMART" id="SM00977"/>
    </source>
</evidence>
<dbReference type="InterPro" id="IPR011063">
    <property type="entry name" value="TilS/TtcA_N"/>
</dbReference>
<keyword evidence="4 8" id="KW-0819">tRNA processing</keyword>
<dbReference type="SUPFAM" id="SSF56037">
    <property type="entry name" value="PheT/TilS domain"/>
    <property type="match status" value="1"/>
</dbReference>
<dbReference type="GO" id="GO:0005737">
    <property type="term" value="C:cytoplasm"/>
    <property type="evidence" value="ECO:0007669"/>
    <property type="project" value="UniProtKB-SubCell"/>
</dbReference>
<evidence type="ECO:0000313" key="11">
    <source>
        <dbReference type="Proteomes" id="UP000198618"/>
    </source>
</evidence>
<evidence type="ECO:0000256" key="5">
    <source>
        <dbReference type="ARBA" id="ARBA00022741"/>
    </source>
</evidence>
<dbReference type="EMBL" id="FOHE01000028">
    <property type="protein sequence ID" value="SET78499.1"/>
    <property type="molecule type" value="Genomic_DNA"/>
</dbReference>
<dbReference type="GO" id="GO:0032267">
    <property type="term" value="F:tRNA(Ile)-lysidine synthase activity"/>
    <property type="evidence" value="ECO:0007669"/>
    <property type="project" value="UniProtKB-EC"/>
</dbReference>
<accession>A0A1I0H4H2</accession>
<dbReference type="Pfam" id="PF01171">
    <property type="entry name" value="ATP_bind_3"/>
    <property type="match status" value="1"/>
</dbReference>
<evidence type="ECO:0000256" key="3">
    <source>
        <dbReference type="ARBA" id="ARBA00022598"/>
    </source>
</evidence>
<keyword evidence="3 8" id="KW-0436">Ligase</keyword>
<evidence type="ECO:0000256" key="2">
    <source>
        <dbReference type="ARBA" id="ARBA00022490"/>
    </source>
</evidence>
<dbReference type="Pfam" id="PF11734">
    <property type="entry name" value="TilS_C"/>
    <property type="match status" value="1"/>
</dbReference>
<comment type="catalytic activity">
    <reaction evidence="7 8">
        <text>cytidine(34) in tRNA(Ile2) + L-lysine + ATP = lysidine(34) in tRNA(Ile2) + AMP + diphosphate + H(+)</text>
        <dbReference type="Rhea" id="RHEA:43744"/>
        <dbReference type="Rhea" id="RHEA-COMP:10625"/>
        <dbReference type="Rhea" id="RHEA-COMP:10670"/>
        <dbReference type="ChEBI" id="CHEBI:15378"/>
        <dbReference type="ChEBI" id="CHEBI:30616"/>
        <dbReference type="ChEBI" id="CHEBI:32551"/>
        <dbReference type="ChEBI" id="CHEBI:33019"/>
        <dbReference type="ChEBI" id="CHEBI:82748"/>
        <dbReference type="ChEBI" id="CHEBI:83665"/>
        <dbReference type="ChEBI" id="CHEBI:456215"/>
        <dbReference type="EC" id="6.3.4.19"/>
    </reaction>
</comment>
<keyword evidence="5 8" id="KW-0547">Nucleotide-binding</keyword>
<feature type="binding site" evidence="8">
    <location>
        <begin position="28"/>
        <end position="33"/>
    </location>
    <ligand>
        <name>ATP</name>
        <dbReference type="ChEBI" id="CHEBI:30616"/>
    </ligand>
</feature>
<dbReference type="Gene3D" id="3.40.50.620">
    <property type="entry name" value="HUPs"/>
    <property type="match status" value="1"/>
</dbReference>
<evidence type="ECO:0000256" key="1">
    <source>
        <dbReference type="ARBA" id="ARBA00004496"/>
    </source>
</evidence>
<sequence length="469" mass="54012">MEMLDQVTAFINKHELLTKKATVLVGVSGGPDSMALLHYLKSIRAEWELTIIALTVDHQLRGDESKADAQYVLEMCQQWGIRLISTSVDVEEYKREKSVGTQVAARELRYAFFREQMEELKGDYLALGHHGDDQVETMVMRFVRTANSSSFSGMPFKRKLASGMLIRPLLCVTKEEIQNYCSEHQITPRLDPSNETTEYTRNYFRKFVLPILKEKNNNIHTTVQHLSESLQEDENYLRNQAKHMFENVVHLLKENKGISVDIEVFQSYATALQRRTYHLILNYLYDELPDNLSYVHEEQFFALLHRDKSNVKLDFPQQLKVDKSYKTITFSFHKPGNDEKPTYHYLLDVPGEVILPNGTRISAKHIKGNESFEESSHTFVCSLASSSFPLHIRTRAPGDRMSWKGLNGSKKVKDIFIDAKIPLTDRDSWPIVTDNNGEILWLVGLKKGQSGSCKENTSLIQLYYEKGKY</sequence>
<dbReference type="InterPro" id="IPR012796">
    <property type="entry name" value="Lysidine-tRNA-synth_C"/>
</dbReference>
<keyword evidence="11" id="KW-1185">Reference proteome</keyword>
<dbReference type="PANTHER" id="PTHR43033:SF1">
    <property type="entry name" value="TRNA(ILE)-LYSIDINE SYNTHASE-RELATED"/>
    <property type="match status" value="1"/>
</dbReference>
<dbReference type="AlphaFoldDB" id="A0A1I0H4H2"/>
<protein>
    <recommendedName>
        <fullName evidence="8">tRNA(Ile)-lysidine synthase</fullName>
        <ecNumber evidence="8">6.3.4.19</ecNumber>
    </recommendedName>
    <alternativeName>
        <fullName evidence="8">tRNA(Ile)-2-lysyl-cytidine synthase</fullName>
    </alternativeName>
    <alternativeName>
        <fullName evidence="8">tRNA(Ile)-lysidine synthetase</fullName>
    </alternativeName>
</protein>
<comment type="subcellular location">
    <subcellularLocation>
        <location evidence="1 8">Cytoplasm</location>
    </subcellularLocation>
</comment>
<evidence type="ECO:0000256" key="6">
    <source>
        <dbReference type="ARBA" id="ARBA00022840"/>
    </source>
</evidence>
<proteinExistence type="inferred from homology"/>
<reference evidence="10 11" key="1">
    <citation type="submission" date="2016-10" db="EMBL/GenBank/DDBJ databases">
        <authorList>
            <person name="de Groot N.N."/>
        </authorList>
    </citation>
    <scope>NUCLEOTIDE SEQUENCE [LARGE SCALE GENOMIC DNA]</scope>
    <source>
        <strain evidence="10 11">IBRC-M 10780</strain>
    </source>
</reference>
<dbReference type="SMART" id="SM00977">
    <property type="entry name" value="TilS_C"/>
    <property type="match status" value="1"/>
</dbReference>
<dbReference type="InterPro" id="IPR012795">
    <property type="entry name" value="tRNA_Ile_lys_synt_N"/>
</dbReference>
<feature type="domain" description="Lysidine-tRNA(Ile) synthetase C-terminal" evidence="9">
    <location>
        <begin position="390"/>
        <end position="464"/>
    </location>
</feature>
<organism evidence="10 11">
    <name type="scientific">Oceanobacillus limi</name>
    <dbReference type="NCBI Taxonomy" id="930131"/>
    <lineage>
        <taxon>Bacteria</taxon>
        <taxon>Bacillati</taxon>
        <taxon>Bacillota</taxon>
        <taxon>Bacilli</taxon>
        <taxon>Bacillales</taxon>
        <taxon>Bacillaceae</taxon>
        <taxon>Oceanobacillus</taxon>
    </lineage>
</organism>
<dbReference type="STRING" id="930131.SAMN05216389_1283"/>
<name>A0A1I0H4H2_9BACI</name>
<dbReference type="PANTHER" id="PTHR43033">
    <property type="entry name" value="TRNA(ILE)-LYSIDINE SYNTHASE-RELATED"/>
    <property type="match status" value="1"/>
</dbReference>
<evidence type="ECO:0000256" key="8">
    <source>
        <dbReference type="HAMAP-Rule" id="MF_01161"/>
    </source>
</evidence>
<gene>
    <name evidence="8" type="primary">tilS</name>
    <name evidence="10" type="ORF">SAMN05216389_1283</name>
</gene>
<dbReference type="InterPro" id="IPR012094">
    <property type="entry name" value="tRNA_Ile_lys_synt"/>
</dbReference>
<dbReference type="Proteomes" id="UP000198618">
    <property type="component" value="Unassembled WGS sequence"/>
</dbReference>
<evidence type="ECO:0000256" key="7">
    <source>
        <dbReference type="ARBA" id="ARBA00048539"/>
    </source>
</evidence>
<dbReference type="NCBIfam" id="TIGR02433">
    <property type="entry name" value="lysidine_TilS_C"/>
    <property type="match status" value="1"/>
</dbReference>